<proteinExistence type="predicted"/>
<keyword evidence="1" id="KW-1133">Transmembrane helix</keyword>
<accession>A0ABU5C489</accession>
<evidence type="ECO:0000313" key="2">
    <source>
        <dbReference type="EMBL" id="MDY0394005.1"/>
    </source>
</evidence>
<comment type="caution">
    <text evidence="2">The sequence shown here is derived from an EMBL/GenBank/DDBJ whole genome shotgun (WGS) entry which is preliminary data.</text>
</comment>
<dbReference type="Proteomes" id="UP001281447">
    <property type="component" value="Unassembled WGS sequence"/>
</dbReference>
<gene>
    <name evidence="2" type="ORF">RWE15_05365</name>
</gene>
<organism evidence="2 3">
    <name type="scientific">Tigheibacillus halophilus</name>
    <dbReference type="NCBI Taxonomy" id="361280"/>
    <lineage>
        <taxon>Bacteria</taxon>
        <taxon>Bacillati</taxon>
        <taxon>Bacillota</taxon>
        <taxon>Bacilli</taxon>
        <taxon>Bacillales</taxon>
        <taxon>Bacillaceae</taxon>
        <taxon>Tigheibacillus</taxon>
    </lineage>
</organism>
<evidence type="ECO:0000256" key="1">
    <source>
        <dbReference type="SAM" id="Phobius"/>
    </source>
</evidence>
<reference evidence="2 3" key="1">
    <citation type="submission" date="2023-10" db="EMBL/GenBank/DDBJ databases">
        <title>Virgibacillus halophilus 5B73C genome.</title>
        <authorList>
            <person name="Miliotis G."/>
            <person name="Sengupta P."/>
            <person name="Hameed A."/>
            <person name="Chuvochina M."/>
            <person name="Mcdonagh F."/>
            <person name="Simpson A.C."/>
            <person name="Singh N.K."/>
            <person name="Rekha P.D."/>
            <person name="Raman K."/>
            <person name="Hugenholtz P."/>
            <person name="Venkateswaran K."/>
        </authorList>
    </citation>
    <scope>NUCLEOTIDE SEQUENCE [LARGE SCALE GENOMIC DNA]</scope>
    <source>
        <strain evidence="2 3">5B73C</strain>
    </source>
</reference>
<protein>
    <submittedName>
        <fullName evidence="2">Uncharacterized protein</fullName>
    </submittedName>
</protein>
<sequence>MESQQDGQQTEEKYPYVEILGDTVTPTHTIAAVVISVGLGLGGYLLGEKILPGIASAEMVQSYSLLAGIVGCVIALILCAVLFKPKKGFNRDRDQAGRSR</sequence>
<name>A0ABU5C489_9BACI</name>
<keyword evidence="1" id="KW-0472">Membrane</keyword>
<evidence type="ECO:0000313" key="3">
    <source>
        <dbReference type="Proteomes" id="UP001281447"/>
    </source>
</evidence>
<keyword evidence="1" id="KW-0812">Transmembrane</keyword>
<feature type="transmembrane region" description="Helical" evidence="1">
    <location>
        <begin position="29"/>
        <end position="47"/>
    </location>
</feature>
<keyword evidence="3" id="KW-1185">Reference proteome</keyword>
<dbReference type="EMBL" id="JAWDIP010000003">
    <property type="protein sequence ID" value="MDY0394005.1"/>
    <property type="molecule type" value="Genomic_DNA"/>
</dbReference>
<feature type="transmembrane region" description="Helical" evidence="1">
    <location>
        <begin position="62"/>
        <end position="83"/>
    </location>
</feature>